<keyword evidence="1" id="KW-0472">Membrane</keyword>
<reference evidence="2" key="1">
    <citation type="submission" date="2018-06" db="EMBL/GenBank/DDBJ databases">
        <authorList>
            <person name="Zhirakovskaya E."/>
        </authorList>
    </citation>
    <scope>NUCLEOTIDE SEQUENCE</scope>
</reference>
<sequence>MIKIQALIQKIPLIPLAAITFFMAIAPVTSEPHLGQKLKMLLEGSLSKPIDIFDLFMHGTPMVLLIVKLIFIAADKARMNR</sequence>
<feature type="transmembrane region" description="Helical" evidence="1">
    <location>
        <begin position="50"/>
        <end position="74"/>
    </location>
</feature>
<name>A0A3B0YNV4_9ZZZZ</name>
<evidence type="ECO:0008006" key="3">
    <source>
        <dbReference type="Google" id="ProtNLM"/>
    </source>
</evidence>
<evidence type="ECO:0000313" key="2">
    <source>
        <dbReference type="EMBL" id="VAW70126.1"/>
    </source>
</evidence>
<proteinExistence type="predicted"/>
<dbReference type="AlphaFoldDB" id="A0A3B0YNV4"/>
<evidence type="ECO:0000256" key="1">
    <source>
        <dbReference type="SAM" id="Phobius"/>
    </source>
</evidence>
<organism evidence="2">
    <name type="scientific">hydrothermal vent metagenome</name>
    <dbReference type="NCBI Taxonomy" id="652676"/>
    <lineage>
        <taxon>unclassified sequences</taxon>
        <taxon>metagenomes</taxon>
        <taxon>ecological metagenomes</taxon>
    </lineage>
</organism>
<keyword evidence="1" id="KW-0812">Transmembrane</keyword>
<keyword evidence="1" id="KW-1133">Transmembrane helix</keyword>
<accession>A0A3B0YNV4</accession>
<feature type="transmembrane region" description="Helical" evidence="1">
    <location>
        <begin position="12"/>
        <end position="30"/>
    </location>
</feature>
<protein>
    <recommendedName>
        <fullName evidence="3">RND transporter</fullName>
    </recommendedName>
</protein>
<gene>
    <name evidence="2" type="ORF">MNBD_GAMMA09-2557</name>
</gene>
<dbReference type="EMBL" id="UOFI01000188">
    <property type="protein sequence ID" value="VAW70126.1"/>
    <property type="molecule type" value="Genomic_DNA"/>
</dbReference>